<evidence type="ECO:0000313" key="4">
    <source>
        <dbReference type="Proteomes" id="UP001060336"/>
    </source>
</evidence>
<feature type="domain" description="AB hydrolase-1" evidence="2">
    <location>
        <begin position="29"/>
        <end position="254"/>
    </location>
</feature>
<feature type="compositionally biased region" description="Basic and acidic residues" evidence="1">
    <location>
        <begin position="1"/>
        <end position="11"/>
    </location>
</feature>
<dbReference type="PANTHER" id="PTHR43798">
    <property type="entry name" value="MONOACYLGLYCEROL LIPASE"/>
    <property type="match status" value="1"/>
</dbReference>
<name>A0A9J7ATE8_9PROT</name>
<keyword evidence="3" id="KW-0378">Hydrolase</keyword>
<organism evidence="3 4">
    <name type="scientific">Nisaea acidiphila</name>
    <dbReference type="NCBI Taxonomy" id="1862145"/>
    <lineage>
        <taxon>Bacteria</taxon>
        <taxon>Pseudomonadati</taxon>
        <taxon>Pseudomonadota</taxon>
        <taxon>Alphaproteobacteria</taxon>
        <taxon>Rhodospirillales</taxon>
        <taxon>Thalassobaculaceae</taxon>
        <taxon>Nisaea</taxon>
    </lineage>
</organism>
<reference evidence="3" key="1">
    <citation type="submission" date="2022-08" db="EMBL/GenBank/DDBJ databases">
        <title>Nisaea acidiphila sp. nov., isolated from a marine algal debris and emended description of the genus Nisaea Urios et al. 2008.</title>
        <authorList>
            <person name="Kwon K."/>
        </authorList>
    </citation>
    <scope>NUCLEOTIDE SEQUENCE</scope>
    <source>
        <strain evidence="3">MEBiC11861</strain>
    </source>
</reference>
<dbReference type="Pfam" id="PF00561">
    <property type="entry name" value="Abhydrolase_1"/>
    <property type="match status" value="1"/>
</dbReference>
<dbReference type="InterPro" id="IPR029058">
    <property type="entry name" value="AB_hydrolase_fold"/>
</dbReference>
<evidence type="ECO:0000313" key="3">
    <source>
        <dbReference type="EMBL" id="UUX50575.1"/>
    </source>
</evidence>
<gene>
    <name evidence="3" type="ORF">NUH88_02525</name>
</gene>
<sequence>MSQDPERKRADTAAGHVSYREAGDGAGKPVLLALHGLGGNSATWRAQYAALSDSWHVIGWDAPGYGETMVVGPDQTAFATLALALLDHLGVGSFSVIGHSMGGVVAQAIAGEAGPRVNHMILSCTHSGNAKPASEPISGSYATRIAALEKEGSAAYAANRSGMMVAEGAPEAVRAEVEEIARGVTAPGLRTCATMLHHADTRPVAPSISCPVLLISGAGDKIVTLRQSESLAALYPAGRHVRLEGVGHAPYLEDVDAYNALLREFLAS</sequence>
<protein>
    <submittedName>
        <fullName evidence="3">Alpha/beta hydrolase</fullName>
    </submittedName>
</protein>
<dbReference type="SUPFAM" id="SSF53474">
    <property type="entry name" value="alpha/beta-Hydrolases"/>
    <property type="match status" value="1"/>
</dbReference>
<proteinExistence type="predicted"/>
<dbReference type="PRINTS" id="PR00111">
    <property type="entry name" value="ABHYDROLASE"/>
</dbReference>
<dbReference type="AlphaFoldDB" id="A0A9J7ATE8"/>
<evidence type="ECO:0000256" key="1">
    <source>
        <dbReference type="SAM" id="MobiDB-lite"/>
    </source>
</evidence>
<accession>A0A9J7ATE8</accession>
<keyword evidence="4" id="KW-1185">Reference proteome</keyword>
<dbReference type="InterPro" id="IPR050266">
    <property type="entry name" value="AB_hydrolase_sf"/>
</dbReference>
<dbReference type="EMBL" id="CP102480">
    <property type="protein sequence ID" value="UUX50575.1"/>
    <property type="molecule type" value="Genomic_DNA"/>
</dbReference>
<dbReference type="RefSeq" id="WP_257769764.1">
    <property type="nucleotide sequence ID" value="NZ_CP102480.1"/>
</dbReference>
<dbReference type="KEGG" id="naci:NUH88_02525"/>
<dbReference type="Gene3D" id="3.40.50.1820">
    <property type="entry name" value="alpha/beta hydrolase"/>
    <property type="match status" value="1"/>
</dbReference>
<dbReference type="InterPro" id="IPR000073">
    <property type="entry name" value="AB_hydrolase_1"/>
</dbReference>
<evidence type="ECO:0000259" key="2">
    <source>
        <dbReference type="Pfam" id="PF00561"/>
    </source>
</evidence>
<feature type="region of interest" description="Disordered" evidence="1">
    <location>
        <begin position="1"/>
        <end position="21"/>
    </location>
</feature>
<dbReference type="GO" id="GO:0016787">
    <property type="term" value="F:hydrolase activity"/>
    <property type="evidence" value="ECO:0007669"/>
    <property type="project" value="UniProtKB-KW"/>
</dbReference>
<dbReference type="Proteomes" id="UP001060336">
    <property type="component" value="Chromosome"/>
</dbReference>